<dbReference type="InterPro" id="IPR006073">
    <property type="entry name" value="GTP-bd"/>
</dbReference>
<accession>A0AAW0BK77</accession>
<dbReference type="EMBL" id="JAWWNJ010000032">
    <property type="protein sequence ID" value="KAK7026312.1"/>
    <property type="molecule type" value="Genomic_DNA"/>
</dbReference>
<keyword evidence="1" id="KW-0472">Membrane</keyword>
<sequence length="466" mass="51949">MAGGGTLPLETDKILAKCPKLRVLVVGKSGTGKSSLINHVFGIKQQVVSHQARGVCNIHDEITSPDNPRLILHDSMGFEPGQVTNLENAIAFLEARSAENIAIQDQVHVVWLCIKIPHAGGRVLETGDEKLIEFALHQKVPLIIVFTQFDKLKSLVEQELTDEEMDSDECDENVTQRSATKFVEICLRPLERFNSVRYAQTSGLTEGMHVDRAALRLLVEATQDMVKENVWFVTAVAQRTSARAKVDSSINILIVFHASGSNSLGYWLGLASTTKLFGSPLQTCLKTIHFEITASWNFNDPDELLTNDTFKQKLYSLIQFVVPEDKEIRTWFDNVDPFQALIGIGTAITAAAAPIFVAIGLSTMFMKWIRAVYNETPEALRCLMAYICDLTLIMDHLFLETLDVPPPRRLTQAHIDSAVQSYQTSSAAKVHTELRMYANRATFAQIVQSNKAEHKVKDIIDSYCSK</sequence>
<dbReference type="Proteomes" id="UP001362999">
    <property type="component" value="Unassembled WGS sequence"/>
</dbReference>
<feature type="transmembrane region" description="Helical" evidence="1">
    <location>
        <begin position="338"/>
        <end position="361"/>
    </location>
</feature>
<evidence type="ECO:0000313" key="4">
    <source>
        <dbReference type="Proteomes" id="UP001362999"/>
    </source>
</evidence>
<dbReference type="CDD" id="cd00882">
    <property type="entry name" value="Ras_like_GTPase"/>
    <property type="match status" value="1"/>
</dbReference>
<evidence type="ECO:0000256" key="1">
    <source>
        <dbReference type="SAM" id="Phobius"/>
    </source>
</evidence>
<keyword evidence="4" id="KW-1185">Reference proteome</keyword>
<feature type="domain" description="G" evidence="2">
    <location>
        <begin position="22"/>
        <end position="147"/>
    </location>
</feature>
<keyword evidence="1" id="KW-1133">Transmembrane helix</keyword>
<dbReference type="SUPFAM" id="SSF52540">
    <property type="entry name" value="P-loop containing nucleoside triphosphate hydrolases"/>
    <property type="match status" value="1"/>
</dbReference>
<dbReference type="Gene3D" id="3.40.50.300">
    <property type="entry name" value="P-loop containing nucleotide triphosphate hydrolases"/>
    <property type="match status" value="1"/>
</dbReference>
<evidence type="ECO:0000259" key="2">
    <source>
        <dbReference type="Pfam" id="PF01926"/>
    </source>
</evidence>
<dbReference type="GO" id="GO:0005525">
    <property type="term" value="F:GTP binding"/>
    <property type="evidence" value="ECO:0007669"/>
    <property type="project" value="InterPro"/>
</dbReference>
<evidence type="ECO:0000313" key="3">
    <source>
        <dbReference type="EMBL" id="KAK7026312.1"/>
    </source>
</evidence>
<gene>
    <name evidence="3" type="ORF">R3P38DRAFT_2949169</name>
</gene>
<name>A0AAW0BK77_9AGAR</name>
<comment type="caution">
    <text evidence="3">The sequence shown here is derived from an EMBL/GenBank/DDBJ whole genome shotgun (WGS) entry which is preliminary data.</text>
</comment>
<reference evidence="3 4" key="1">
    <citation type="journal article" date="2024" name="J Genomics">
        <title>Draft genome sequencing and assembly of Favolaschia claudopus CIRM-BRFM 2984 isolated from oak limbs.</title>
        <authorList>
            <person name="Navarro D."/>
            <person name="Drula E."/>
            <person name="Chaduli D."/>
            <person name="Cazenave R."/>
            <person name="Ahrendt S."/>
            <person name="Wang J."/>
            <person name="Lipzen A."/>
            <person name="Daum C."/>
            <person name="Barry K."/>
            <person name="Grigoriev I.V."/>
            <person name="Favel A."/>
            <person name="Rosso M.N."/>
            <person name="Martin F."/>
        </authorList>
    </citation>
    <scope>NUCLEOTIDE SEQUENCE [LARGE SCALE GENOMIC DNA]</scope>
    <source>
        <strain evidence="3 4">CIRM-BRFM 2984</strain>
    </source>
</reference>
<protein>
    <submittedName>
        <fullName evidence="3">G domain-containing protein</fullName>
    </submittedName>
</protein>
<dbReference type="Pfam" id="PF01926">
    <property type="entry name" value="MMR_HSR1"/>
    <property type="match status" value="1"/>
</dbReference>
<organism evidence="3 4">
    <name type="scientific">Favolaschia claudopus</name>
    <dbReference type="NCBI Taxonomy" id="2862362"/>
    <lineage>
        <taxon>Eukaryota</taxon>
        <taxon>Fungi</taxon>
        <taxon>Dikarya</taxon>
        <taxon>Basidiomycota</taxon>
        <taxon>Agaricomycotina</taxon>
        <taxon>Agaricomycetes</taxon>
        <taxon>Agaricomycetidae</taxon>
        <taxon>Agaricales</taxon>
        <taxon>Marasmiineae</taxon>
        <taxon>Mycenaceae</taxon>
        <taxon>Favolaschia</taxon>
    </lineage>
</organism>
<proteinExistence type="predicted"/>
<dbReference type="AlphaFoldDB" id="A0AAW0BK77"/>
<keyword evidence="1" id="KW-0812">Transmembrane</keyword>
<dbReference type="InterPro" id="IPR027417">
    <property type="entry name" value="P-loop_NTPase"/>
</dbReference>